<organism evidence="1">
    <name type="scientific">Spongospora subterranea</name>
    <dbReference type="NCBI Taxonomy" id="70186"/>
    <lineage>
        <taxon>Eukaryota</taxon>
        <taxon>Sar</taxon>
        <taxon>Rhizaria</taxon>
        <taxon>Endomyxa</taxon>
        <taxon>Phytomyxea</taxon>
        <taxon>Plasmodiophorida</taxon>
        <taxon>Plasmodiophoridae</taxon>
        <taxon>Spongospora</taxon>
    </lineage>
</organism>
<name>A0A0H5QUK2_9EUKA</name>
<dbReference type="Gene3D" id="3.40.850.10">
    <property type="entry name" value="Kinesin motor domain"/>
    <property type="match status" value="1"/>
</dbReference>
<dbReference type="SUPFAM" id="SSF52540">
    <property type="entry name" value="P-loop containing nucleoside triphosphate hydrolases"/>
    <property type="match status" value="1"/>
</dbReference>
<dbReference type="EMBL" id="HACM01005143">
    <property type="protein sequence ID" value="CRZ05585.1"/>
    <property type="molecule type" value="Transcribed_RNA"/>
</dbReference>
<dbReference type="InterPro" id="IPR027417">
    <property type="entry name" value="P-loop_NTPase"/>
</dbReference>
<proteinExistence type="predicted"/>
<dbReference type="InterPro" id="IPR036961">
    <property type="entry name" value="Kinesin_motor_dom_sf"/>
</dbReference>
<evidence type="ECO:0000313" key="1">
    <source>
        <dbReference type="EMBL" id="CRZ05585.1"/>
    </source>
</evidence>
<evidence type="ECO:0008006" key="2">
    <source>
        <dbReference type="Google" id="ProtNLM"/>
    </source>
</evidence>
<sequence length="110" mass="11675">MAPTRPRGVPIQCVARLKSVSALDTQYSDAYVTIGDDSFQLAHVHSPSQSIHKIFADDVSALIHGAVADSRNIALLSIGSTQSGKTDTLIDIVGLVATELFLILQSKKDG</sequence>
<accession>A0A0H5QUK2</accession>
<reference evidence="1" key="1">
    <citation type="submission" date="2015-04" db="EMBL/GenBank/DDBJ databases">
        <title>The genome sequence of the plant pathogenic Rhizarian Plasmodiophora brassicae reveals insights in its biotrophic life cycle and the origin of chitin synthesis.</title>
        <authorList>
            <person name="Schwelm A."/>
            <person name="Fogelqvist J."/>
            <person name="Knaust A."/>
            <person name="Julke S."/>
            <person name="Lilja T."/>
            <person name="Dhandapani V."/>
            <person name="Bonilla-Rosso G."/>
            <person name="Karlsson M."/>
            <person name="Shevchenko A."/>
            <person name="Choi S.R."/>
            <person name="Kim H.G."/>
            <person name="Park J.Y."/>
            <person name="Lim Y.P."/>
            <person name="Ludwig-Muller J."/>
            <person name="Dixelius C."/>
        </authorList>
    </citation>
    <scope>NUCLEOTIDE SEQUENCE</scope>
    <source>
        <tissue evidence="1">Potato root galls</tissue>
    </source>
</reference>
<dbReference type="AlphaFoldDB" id="A0A0H5QUK2"/>
<protein>
    <recommendedName>
        <fullName evidence="2">Kinesin motor domain-containing protein</fullName>
    </recommendedName>
</protein>